<protein>
    <recommendedName>
        <fullName evidence="5 6">Dephospho-CoA kinase</fullName>
        <ecNumber evidence="5 6">2.7.1.24</ecNumber>
    </recommendedName>
    <alternativeName>
        <fullName evidence="5">Dephosphocoenzyme A kinase</fullName>
    </alternativeName>
</protein>
<dbReference type="HAMAP" id="MF_00376">
    <property type="entry name" value="Dephospho_CoA_kinase"/>
    <property type="match status" value="1"/>
</dbReference>
<proteinExistence type="inferred from homology"/>
<evidence type="ECO:0000256" key="2">
    <source>
        <dbReference type="ARBA" id="ARBA00022741"/>
    </source>
</evidence>
<keyword evidence="5" id="KW-0808">Transferase</keyword>
<dbReference type="GO" id="GO:0004140">
    <property type="term" value="F:dephospho-CoA kinase activity"/>
    <property type="evidence" value="ECO:0007669"/>
    <property type="project" value="UniProtKB-UniRule"/>
</dbReference>
<accession>A0A2H5F0M9</accession>
<dbReference type="PANTHER" id="PTHR10695:SF46">
    <property type="entry name" value="BIFUNCTIONAL COENZYME A SYNTHASE-RELATED"/>
    <property type="match status" value="1"/>
</dbReference>
<evidence type="ECO:0000256" key="5">
    <source>
        <dbReference type="HAMAP-Rule" id="MF_00376"/>
    </source>
</evidence>
<dbReference type="GO" id="GO:0005737">
    <property type="term" value="C:cytoplasm"/>
    <property type="evidence" value="ECO:0007669"/>
    <property type="project" value="UniProtKB-SubCell"/>
</dbReference>
<organism evidence="7 8">
    <name type="scientific">Paracoccus zhejiangensis</name>
    <dbReference type="NCBI Taxonomy" id="1077935"/>
    <lineage>
        <taxon>Bacteria</taxon>
        <taxon>Pseudomonadati</taxon>
        <taxon>Pseudomonadota</taxon>
        <taxon>Alphaproteobacteria</taxon>
        <taxon>Rhodobacterales</taxon>
        <taxon>Paracoccaceae</taxon>
        <taxon>Paracoccus</taxon>
    </lineage>
</organism>
<dbReference type="RefSeq" id="WP_101753135.1">
    <property type="nucleotide sequence ID" value="NZ_CP025430.1"/>
</dbReference>
<dbReference type="GO" id="GO:0005524">
    <property type="term" value="F:ATP binding"/>
    <property type="evidence" value="ECO:0007669"/>
    <property type="project" value="UniProtKB-UniRule"/>
</dbReference>
<dbReference type="Gene3D" id="3.40.50.300">
    <property type="entry name" value="P-loop containing nucleotide triphosphate hydrolases"/>
    <property type="match status" value="1"/>
</dbReference>
<keyword evidence="8" id="KW-1185">Reference proteome</keyword>
<evidence type="ECO:0000313" key="8">
    <source>
        <dbReference type="Proteomes" id="UP000234530"/>
    </source>
</evidence>
<gene>
    <name evidence="5 7" type="primary">coaE</name>
    <name evidence="7" type="ORF">CX676_13765</name>
</gene>
<dbReference type="OrthoDB" id="9812943at2"/>
<dbReference type="NCBIfam" id="TIGR00152">
    <property type="entry name" value="dephospho-CoA kinase"/>
    <property type="match status" value="1"/>
</dbReference>
<comment type="function">
    <text evidence="5">Catalyzes the phosphorylation of the 3'-hydroxyl group of dephosphocoenzyme A to form coenzyme A.</text>
</comment>
<keyword evidence="3 5" id="KW-0067">ATP-binding</keyword>
<comment type="catalytic activity">
    <reaction evidence="5">
        <text>3'-dephospho-CoA + ATP = ADP + CoA + H(+)</text>
        <dbReference type="Rhea" id="RHEA:18245"/>
        <dbReference type="ChEBI" id="CHEBI:15378"/>
        <dbReference type="ChEBI" id="CHEBI:30616"/>
        <dbReference type="ChEBI" id="CHEBI:57287"/>
        <dbReference type="ChEBI" id="CHEBI:57328"/>
        <dbReference type="ChEBI" id="CHEBI:456216"/>
        <dbReference type="EC" id="2.7.1.24"/>
    </reaction>
</comment>
<dbReference type="InterPro" id="IPR027417">
    <property type="entry name" value="P-loop_NTPase"/>
</dbReference>
<reference evidence="7 8" key="1">
    <citation type="journal article" date="2013" name="Antonie Van Leeuwenhoek">
        <title>Paracoccus zhejiangensis sp. nov., isolated from activated sludge in wastewater-treatment system.</title>
        <authorList>
            <person name="Wu Z.G."/>
            <person name="Zhang D.F."/>
            <person name="Liu Y.L."/>
            <person name="Wang F."/>
            <person name="Jiang X."/>
            <person name="Li C."/>
            <person name="Li S.P."/>
            <person name="Hong Q."/>
            <person name="Li W.J."/>
        </authorList>
    </citation>
    <scope>NUCLEOTIDE SEQUENCE [LARGE SCALE GENOMIC DNA]</scope>
    <source>
        <strain evidence="7 8">J6</strain>
    </source>
</reference>
<dbReference type="CDD" id="cd02022">
    <property type="entry name" value="DPCK"/>
    <property type="match status" value="1"/>
</dbReference>
<dbReference type="KEGG" id="pzh:CX676_13765"/>
<name>A0A2H5F0M9_9RHOB</name>
<dbReference type="EC" id="2.7.1.24" evidence="5 6"/>
<evidence type="ECO:0000313" key="7">
    <source>
        <dbReference type="EMBL" id="AUH65108.1"/>
    </source>
</evidence>
<dbReference type="Pfam" id="PF01121">
    <property type="entry name" value="CoaE"/>
    <property type="match status" value="1"/>
</dbReference>
<keyword evidence="2 5" id="KW-0547">Nucleotide-binding</keyword>
<keyword evidence="5" id="KW-0963">Cytoplasm</keyword>
<comment type="subcellular location">
    <subcellularLocation>
        <location evidence="5">Cytoplasm</location>
    </subcellularLocation>
</comment>
<sequence length="195" mass="20925">MSFRLGLTGSIGMGKSTTAQMFRDLGHPVWDADAAVHRLYATGGAAVAPLGQAFPGAVTDGAVDRARLKALLAEDETGFARLERIVHPLVAADRADFIRQHRDAPIVVLDIPLLFETGGEKGMDGIAVVSAGAELQRQRVLARPGMTEHSFAMILDRQMPDAEKRARADWVIPTETLEGARAAVDQICKDILSNA</sequence>
<dbReference type="EMBL" id="CP025430">
    <property type="protein sequence ID" value="AUH65108.1"/>
    <property type="molecule type" value="Genomic_DNA"/>
</dbReference>
<dbReference type="GO" id="GO:0015937">
    <property type="term" value="P:coenzyme A biosynthetic process"/>
    <property type="evidence" value="ECO:0007669"/>
    <property type="project" value="UniProtKB-UniRule"/>
</dbReference>
<evidence type="ECO:0000256" key="6">
    <source>
        <dbReference type="NCBIfam" id="TIGR00152"/>
    </source>
</evidence>
<dbReference type="AlphaFoldDB" id="A0A2H5F0M9"/>
<dbReference type="Proteomes" id="UP000234530">
    <property type="component" value="Chromosome"/>
</dbReference>
<comment type="pathway">
    <text evidence="5">Cofactor biosynthesis; coenzyme A biosynthesis; CoA from (R)-pantothenate: step 5/5.</text>
</comment>
<keyword evidence="5 7" id="KW-0418">Kinase</keyword>
<dbReference type="UniPathway" id="UPA00241">
    <property type="reaction ID" value="UER00356"/>
</dbReference>
<evidence type="ECO:0000256" key="1">
    <source>
        <dbReference type="ARBA" id="ARBA00009018"/>
    </source>
</evidence>
<dbReference type="SUPFAM" id="SSF52540">
    <property type="entry name" value="P-loop containing nucleoside triphosphate hydrolases"/>
    <property type="match status" value="1"/>
</dbReference>
<dbReference type="PROSITE" id="PS51219">
    <property type="entry name" value="DPCK"/>
    <property type="match status" value="1"/>
</dbReference>
<comment type="similarity">
    <text evidence="1 5">Belongs to the CoaE family.</text>
</comment>
<dbReference type="InterPro" id="IPR001977">
    <property type="entry name" value="Depp_CoAkinase"/>
</dbReference>
<dbReference type="PANTHER" id="PTHR10695">
    <property type="entry name" value="DEPHOSPHO-COA KINASE-RELATED"/>
    <property type="match status" value="1"/>
</dbReference>
<feature type="binding site" evidence="5">
    <location>
        <begin position="12"/>
        <end position="17"/>
    </location>
    <ligand>
        <name>ATP</name>
        <dbReference type="ChEBI" id="CHEBI:30616"/>
    </ligand>
</feature>
<evidence type="ECO:0000256" key="3">
    <source>
        <dbReference type="ARBA" id="ARBA00022840"/>
    </source>
</evidence>
<keyword evidence="4 5" id="KW-0173">Coenzyme A biosynthesis</keyword>
<evidence type="ECO:0000256" key="4">
    <source>
        <dbReference type="ARBA" id="ARBA00022993"/>
    </source>
</evidence>